<accession>A0A813IT59</accession>
<proteinExistence type="predicted"/>
<evidence type="ECO:0000313" key="4">
    <source>
        <dbReference type="Proteomes" id="UP000654075"/>
    </source>
</evidence>
<keyword evidence="4" id="KW-1185">Reference proteome</keyword>
<evidence type="ECO:0000313" key="2">
    <source>
        <dbReference type="EMBL" id="CAE8655194.1"/>
    </source>
</evidence>
<gene>
    <name evidence="1" type="ORF">PGLA1383_LOCUS57774</name>
    <name evidence="2" type="ORF">PGLA2088_LOCUS11473</name>
</gene>
<dbReference type="Proteomes" id="UP000654075">
    <property type="component" value="Unassembled WGS sequence"/>
</dbReference>
<evidence type="ECO:0000313" key="3">
    <source>
        <dbReference type="Proteomes" id="UP000626109"/>
    </source>
</evidence>
<organism evidence="2 3">
    <name type="scientific">Polarella glacialis</name>
    <name type="common">Dinoflagellate</name>
    <dbReference type="NCBI Taxonomy" id="89957"/>
    <lineage>
        <taxon>Eukaryota</taxon>
        <taxon>Sar</taxon>
        <taxon>Alveolata</taxon>
        <taxon>Dinophyceae</taxon>
        <taxon>Suessiales</taxon>
        <taxon>Suessiaceae</taxon>
        <taxon>Polarella</taxon>
    </lineage>
</organism>
<reference evidence="2" key="1">
    <citation type="submission" date="2021-02" db="EMBL/GenBank/DDBJ databases">
        <authorList>
            <person name="Dougan E. K."/>
            <person name="Rhodes N."/>
            <person name="Thang M."/>
            <person name="Chan C."/>
        </authorList>
    </citation>
    <scope>NUCLEOTIDE SEQUENCE</scope>
</reference>
<dbReference type="EMBL" id="CAJNNW010013254">
    <property type="protein sequence ID" value="CAE8655194.1"/>
    <property type="molecule type" value="Genomic_DNA"/>
</dbReference>
<protein>
    <submittedName>
        <fullName evidence="2">Uncharacterized protein</fullName>
    </submittedName>
</protein>
<name>A0A813IT59_POLGL</name>
<dbReference type="EMBL" id="CAJNNV010033357">
    <property type="protein sequence ID" value="CAE8643431.1"/>
    <property type="molecule type" value="Genomic_DNA"/>
</dbReference>
<evidence type="ECO:0000313" key="1">
    <source>
        <dbReference type="EMBL" id="CAE8643431.1"/>
    </source>
</evidence>
<dbReference type="AlphaFoldDB" id="A0A813IT59"/>
<comment type="caution">
    <text evidence="2">The sequence shown here is derived from an EMBL/GenBank/DDBJ whole genome shotgun (WGS) entry which is preliminary data.</text>
</comment>
<dbReference type="Proteomes" id="UP000626109">
    <property type="component" value="Unassembled WGS sequence"/>
</dbReference>
<sequence length="126" mass="13653">MAARGTHPVCLEKILQTRKSLSADLLSHLRVLCPVNLGACRAQFPWQLEPLNVNSRHHQAFQTIASKLEGGSLRSMHGMAVALESNAHLDLVAMDLRGGSLRVCNSLDVSHACICPVFTEAATNPE</sequence>